<evidence type="ECO:0000256" key="2">
    <source>
        <dbReference type="SAM" id="SignalP"/>
    </source>
</evidence>
<dbReference type="InterPro" id="IPR039279">
    <property type="entry name" value="QRT3-like"/>
</dbReference>
<dbReference type="InterPro" id="IPR011050">
    <property type="entry name" value="Pectin_lyase_fold/virulence"/>
</dbReference>
<dbReference type="PANTHER" id="PTHR33928:SF7">
    <property type="entry name" value="POLYGALACTURONASE QRT3"/>
    <property type="match status" value="1"/>
</dbReference>
<dbReference type="GO" id="GO:0004650">
    <property type="term" value="F:polygalacturonase activity"/>
    <property type="evidence" value="ECO:0007669"/>
    <property type="project" value="InterPro"/>
</dbReference>
<dbReference type="AlphaFoldDB" id="A0A2I0XF29"/>
<keyword evidence="4" id="KW-1185">Reference proteome</keyword>
<accession>A0A2I0XF29</accession>
<proteinExistence type="predicted"/>
<evidence type="ECO:0000313" key="3">
    <source>
        <dbReference type="EMBL" id="PKU86521.1"/>
    </source>
</evidence>
<dbReference type="Gene3D" id="2.160.20.10">
    <property type="entry name" value="Single-stranded right-handed beta-helix, Pectin lyase-like"/>
    <property type="match status" value="1"/>
</dbReference>
<evidence type="ECO:0000313" key="4">
    <source>
        <dbReference type="Proteomes" id="UP000233837"/>
    </source>
</evidence>
<dbReference type="SUPFAM" id="SSF51126">
    <property type="entry name" value="Pectin lyase-like"/>
    <property type="match status" value="1"/>
</dbReference>
<evidence type="ECO:0000256" key="1">
    <source>
        <dbReference type="SAM" id="MobiDB-lite"/>
    </source>
</evidence>
<dbReference type="EMBL" id="KZ501944">
    <property type="protein sequence ID" value="PKU86521.1"/>
    <property type="molecule type" value="Genomic_DNA"/>
</dbReference>
<keyword evidence="2" id="KW-0732">Signal</keyword>
<feature type="signal peptide" evidence="2">
    <location>
        <begin position="1"/>
        <end position="21"/>
    </location>
</feature>
<feature type="region of interest" description="Disordered" evidence="1">
    <location>
        <begin position="45"/>
        <end position="68"/>
    </location>
</feature>
<reference evidence="3 4" key="2">
    <citation type="journal article" date="2017" name="Nature">
        <title>The Apostasia genome and the evolution of orchids.</title>
        <authorList>
            <person name="Zhang G.Q."/>
            <person name="Liu K.W."/>
            <person name="Li Z."/>
            <person name="Lohaus R."/>
            <person name="Hsiao Y.Y."/>
            <person name="Niu S.C."/>
            <person name="Wang J.Y."/>
            <person name="Lin Y.C."/>
            <person name="Xu Q."/>
            <person name="Chen L.J."/>
            <person name="Yoshida K."/>
            <person name="Fujiwara S."/>
            <person name="Wang Z.W."/>
            <person name="Zhang Y.Q."/>
            <person name="Mitsuda N."/>
            <person name="Wang M."/>
            <person name="Liu G.H."/>
            <person name="Pecoraro L."/>
            <person name="Huang H.X."/>
            <person name="Xiao X.J."/>
            <person name="Lin M."/>
            <person name="Wu X.Y."/>
            <person name="Wu W.L."/>
            <person name="Chen Y.Y."/>
            <person name="Chang S.B."/>
            <person name="Sakamoto S."/>
            <person name="Ohme-Takagi M."/>
            <person name="Yagi M."/>
            <person name="Zeng S.J."/>
            <person name="Shen C.Y."/>
            <person name="Yeh C.M."/>
            <person name="Luo Y.B."/>
            <person name="Tsai W.C."/>
            <person name="Van de Peer Y."/>
            <person name="Liu Z.J."/>
        </authorList>
    </citation>
    <scope>NUCLEOTIDE SEQUENCE [LARGE SCALE GENOMIC DNA]</scope>
    <source>
        <tissue evidence="3">The whole plant</tissue>
    </source>
</reference>
<feature type="chain" id="PRO_5014115382" evidence="2">
    <location>
        <begin position="22"/>
        <end position="481"/>
    </location>
</feature>
<dbReference type="InterPro" id="IPR012334">
    <property type="entry name" value="Pectin_lyas_fold"/>
</dbReference>
<protein>
    <submittedName>
        <fullName evidence="3">Polygalacturonase QRT3</fullName>
    </submittedName>
</protein>
<dbReference type="PANTHER" id="PTHR33928">
    <property type="entry name" value="POLYGALACTURONASE QRT3"/>
    <property type="match status" value="1"/>
</dbReference>
<reference evidence="3 4" key="1">
    <citation type="journal article" date="2016" name="Sci. Rep.">
        <title>The Dendrobium catenatum Lindl. genome sequence provides insights into polysaccharide synthase, floral development and adaptive evolution.</title>
        <authorList>
            <person name="Zhang G.Q."/>
            <person name="Xu Q."/>
            <person name="Bian C."/>
            <person name="Tsai W.C."/>
            <person name="Yeh C.M."/>
            <person name="Liu K.W."/>
            <person name="Yoshida K."/>
            <person name="Zhang L.S."/>
            <person name="Chang S.B."/>
            <person name="Chen F."/>
            <person name="Shi Y."/>
            <person name="Su Y.Y."/>
            <person name="Zhang Y.Q."/>
            <person name="Chen L.J."/>
            <person name="Yin Y."/>
            <person name="Lin M."/>
            <person name="Huang H."/>
            <person name="Deng H."/>
            <person name="Wang Z.W."/>
            <person name="Zhu S.L."/>
            <person name="Zhao X."/>
            <person name="Deng C."/>
            <person name="Niu S.C."/>
            <person name="Huang J."/>
            <person name="Wang M."/>
            <person name="Liu G.H."/>
            <person name="Yang H.J."/>
            <person name="Xiao X.J."/>
            <person name="Hsiao Y.Y."/>
            <person name="Wu W.L."/>
            <person name="Chen Y.Y."/>
            <person name="Mitsuda N."/>
            <person name="Ohme-Takagi M."/>
            <person name="Luo Y.B."/>
            <person name="Van de Peer Y."/>
            <person name="Liu Z.J."/>
        </authorList>
    </citation>
    <scope>NUCLEOTIDE SEQUENCE [LARGE SCALE GENOMIC DNA]</scope>
    <source>
        <tissue evidence="3">The whole plant</tissue>
    </source>
</reference>
<gene>
    <name evidence="3" type="primary">QRT3</name>
    <name evidence="3" type="ORF">MA16_Dca010557</name>
</gene>
<dbReference type="Proteomes" id="UP000233837">
    <property type="component" value="Unassembled WGS sequence"/>
</dbReference>
<organism evidence="3 4">
    <name type="scientific">Dendrobium catenatum</name>
    <dbReference type="NCBI Taxonomy" id="906689"/>
    <lineage>
        <taxon>Eukaryota</taxon>
        <taxon>Viridiplantae</taxon>
        <taxon>Streptophyta</taxon>
        <taxon>Embryophyta</taxon>
        <taxon>Tracheophyta</taxon>
        <taxon>Spermatophyta</taxon>
        <taxon>Magnoliopsida</taxon>
        <taxon>Liliopsida</taxon>
        <taxon>Asparagales</taxon>
        <taxon>Orchidaceae</taxon>
        <taxon>Epidendroideae</taxon>
        <taxon>Malaxideae</taxon>
        <taxon>Dendrobiinae</taxon>
        <taxon>Dendrobium</taxon>
    </lineage>
</organism>
<feature type="compositionally biased region" description="Pro residues" evidence="1">
    <location>
        <begin position="47"/>
        <end position="65"/>
    </location>
</feature>
<sequence length="481" mass="50936">MPTNTTLRFFLLLFFLSSAAAALSPSHIQRRNLVRRHLQSLSSFFPSPSPSPSPSLSPSPSPSSSPLPIYSTSSTSHIFHATDFGADPTGSTDSTAALSHALSAASSSSHFSLMPSIPNFGGAELHLDGGNYLISSPIFLPSSGAGNLKIHSGSLLASNIFPPDRYLIELNGSTSSAFSFEYITLAGLMLDSNFRGGGIAVVDSLRVIIDGCYIVHFTTDGVLIRNGHENLIRNCYIGQHITAGSDPGERKFTGTAVQLNGNDNAVTDVVIFSAAVGILVAGEANIITGVHCYNKAAAFGGTGIYVKLPGLTQTRIVNCYLDFTGIVVEDPVQLLISGSFFLGDANVAFKSVNGVIKDVNVVDNLFSGRNRGAHNVWLDESSGKFETVDQVVVNRNAVMGMLPRSTVARGTVEGNGTMWTVDFSAVLLFPNRIDQVQYSLVTTNGFPGHTLRSVESNRVVIVSDIVVNATVHVEVGQAVGP</sequence>
<name>A0A2I0XF29_9ASPA</name>